<keyword evidence="1" id="KW-0472">Membrane</keyword>
<dbReference type="GO" id="GO:0042910">
    <property type="term" value="F:xenobiotic transmembrane transporter activity"/>
    <property type="evidence" value="ECO:0007669"/>
    <property type="project" value="TreeGrafter"/>
</dbReference>
<dbReference type="Gene3D" id="3.30.70.1320">
    <property type="entry name" value="Multidrug efflux transporter AcrB pore domain like"/>
    <property type="match status" value="1"/>
</dbReference>
<feature type="transmembrane region" description="Helical" evidence="1">
    <location>
        <begin position="425"/>
        <end position="453"/>
    </location>
</feature>
<gene>
    <name evidence="2" type="ORF">SAMN04487991_3046</name>
</gene>
<dbReference type="GO" id="GO:0005886">
    <property type="term" value="C:plasma membrane"/>
    <property type="evidence" value="ECO:0007669"/>
    <property type="project" value="TreeGrafter"/>
</dbReference>
<evidence type="ECO:0000256" key="1">
    <source>
        <dbReference type="SAM" id="Phobius"/>
    </source>
</evidence>
<dbReference type="OrthoDB" id="9798415at2"/>
<dbReference type="SUPFAM" id="SSF82866">
    <property type="entry name" value="Multidrug efflux transporter AcrB transmembrane domain"/>
    <property type="match status" value="2"/>
</dbReference>
<dbReference type="Gene3D" id="1.20.1640.10">
    <property type="entry name" value="Multidrug efflux transporter AcrB transmembrane domain"/>
    <property type="match status" value="2"/>
</dbReference>
<dbReference type="AlphaFoldDB" id="A0A1I3UHB9"/>
<dbReference type="Gene3D" id="3.30.2090.10">
    <property type="entry name" value="Multidrug efflux transporter AcrB TolC docking domain, DN and DC subdomains"/>
    <property type="match status" value="2"/>
</dbReference>
<dbReference type="Pfam" id="PF00873">
    <property type="entry name" value="ACR_tran"/>
    <property type="match status" value="1"/>
</dbReference>
<keyword evidence="1" id="KW-1133">Transmembrane helix</keyword>
<dbReference type="SUPFAM" id="SSF82693">
    <property type="entry name" value="Multidrug efflux transporter AcrB pore domain, PN1, PN2, PC1 and PC2 subdomains"/>
    <property type="match status" value="2"/>
</dbReference>
<name>A0A1I3UHB9_9RHOB</name>
<dbReference type="STRING" id="588602.SAMN04487991_3046"/>
<feature type="transmembrane region" description="Helical" evidence="1">
    <location>
        <begin position="15"/>
        <end position="33"/>
    </location>
</feature>
<dbReference type="PRINTS" id="PR00702">
    <property type="entry name" value="ACRIFLAVINRP"/>
</dbReference>
<dbReference type="Proteomes" id="UP000199630">
    <property type="component" value="Unassembled WGS sequence"/>
</dbReference>
<sequence length="1027" mass="111680">MKGFNLSDWALGHRSFIWFLMIVAVLAGALSYMRLGREEDPSFTIRTMVVSASLPGATAEETVRQVTDRIERKLQELPTLDGTRSVTYPGIAMVYVDLRDDVANDQITPSWIRVRQMMSDIQGEFPQEFQGFAFNDDFGDVFGTLYAFTSDGFRPEEVKDYVEDIRDVVQALDDAGKVELFGTRDQVIHLEFSARRLAAFGLDAQAVLSSLSAQNAIVPSGMISTEGENILLRVTGQFDTVEALSQAPLRSGDVFFTLADIGEVSMGYDDPPGELFRYKGEPAIGLKIGMREGGNILGFGEALGATMAEQTALLPIGIDVHHVADQPYVVEESVGHFIKALVEAIVIVLGVSFVSLGMRAGFVVSLTIPLVLALTFVFMEMLGITLQRISLGALIIALGLLVDDAMIAIETMISRLERGESRRKAASYAWTTIAWPMLTGTLITTAGFIPIGLNSSQAGEYTRTLFYVIAISLVLSWIVAVLFAPVLGATFLPKKWKHEHGEPGWLRRRFHGLLRQAMRFKLLTVVLTLAVFGVSVVGMSKVEQQFFPNSDRPEVVVDVTLRQNASIYATDSAIAGFESWLADQEEAEYWTTYVGVGAPRVVLTLETLTPGPNIGQLLIMTSDFEARDRLIAKVRDYSAAQPGSEFYPKSFELGPPVGKPVQYRISGPDYAELRDHARDLAATIAGDERLSAITLDWNEPSRVVQVDLDQARLRQLGLTQSDVAGLLASLFEGSTVTQLRDDGDLINVEIRGAETDRKTLSALESLQFANTEGVSIPLSSIATLDWVTEQPLIRQEDRAPVITVKAAIASADLPATLVNDLAPRVAEFAESLPRGYMVEVGGTVESSAESQGPIMAVMPIMVLIMLTLTMIQVQSFRLMFVVMAVAPLGLIGVVASLLSASAPMGFVALLGVLALVGILIRNSIILIQAIEDLRADGKSRWEAVFEASDSRARPILLTAAAASLALIPISHQVFWGPMAYAMMGGIVAGTLITLLFAPALYCLVFRVRPENGPDDRAESGPEKGRTA</sequence>
<keyword evidence="1" id="KW-0812">Transmembrane</keyword>
<dbReference type="InterPro" id="IPR001036">
    <property type="entry name" value="Acrflvin-R"/>
</dbReference>
<accession>A0A1I3UHB9</accession>
<dbReference type="RefSeq" id="WP_090061562.1">
    <property type="nucleotide sequence ID" value="NZ_FORH01000006.1"/>
</dbReference>
<dbReference type="PANTHER" id="PTHR32063">
    <property type="match status" value="1"/>
</dbReference>
<evidence type="ECO:0000313" key="3">
    <source>
        <dbReference type="Proteomes" id="UP000199630"/>
    </source>
</evidence>
<dbReference type="Gene3D" id="3.30.70.1440">
    <property type="entry name" value="Multidrug efflux transporter AcrB pore domain"/>
    <property type="match status" value="1"/>
</dbReference>
<feature type="transmembrane region" description="Helical" evidence="1">
    <location>
        <begin position="360"/>
        <end position="379"/>
    </location>
</feature>
<dbReference type="PANTHER" id="PTHR32063:SF64">
    <property type="entry name" value="ACRB_ACRD_ACRF FAMILY PROTEIN"/>
    <property type="match status" value="1"/>
</dbReference>
<reference evidence="3" key="1">
    <citation type="submission" date="2016-10" db="EMBL/GenBank/DDBJ databases">
        <authorList>
            <person name="Varghese N."/>
            <person name="Submissions S."/>
        </authorList>
    </citation>
    <scope>NUCLEOTIDE SEQUENCE [LARGE SCALE GENOMIC DNA]</scope>
    <source>
        <strain evidence="3">DSM 26471</strain>
    </source>
</reference>
<proteinExistence type="predicted"/>
<dbReference type="SUPFAM" id="SSF82714">
    <property type="entry name" value="Multidrug efflux transporter AcrB TolC docking domain, DN and DC subdomains"/>
    <property type="match status" value="2"/>
</dbReference>
<dbReference type="Gene3D" id="3.30.70.1430">
    <property type="entry name" value="Multidrug efflux transporter AcrB pore domain"/>
    <property type="match status" value="2"/>
</dbReference>
<feature type="transmembrane region" description="Helical" evidence="1">
    <location>
        <begin position="853"/>
        <end position="871"/>
    </location>
</feature>
<evidence type="ECO:0000313" key="2">
    <source>
        <dbReference type="EMBL" id="SFJ82093.1"/>
    </source>
</evidence>
<organism evidence="2 3">
    <name type="scientific">Celeribacter neptunius</name>
    <dbReference type="NCBI Taxonomy" id="588602"/>
    <lineage>
        <taxon>Bacteria</taxon>
        <taxon>Pseudomonadati</taxon>
        <taxon>Pseudomonadota</taxon>
        <taxon>Alphaproteobacteria</taxon>
        <taxon>Rhodobacterales</taxon>
        <taxon>Roseobacteraceae</taxon>
        <taxon>Celeribacter</taxon>
    </lineage>
</organism>
<feature type="transmembrane region" description="Helical" evidence="1">
    <location>
        <begin position="906"/>
        <end position="930"/>
    </location>
</feature>
<feature type="transmembrane region" description="Helical" evidence="1">
    <location>
        <begin position="465"/>
        <end position="492"/>
    </location>
</feature>
<feature type="transmembrane region" description="Helical" evidence="1">
    <location>
        <begin position="955"/>
        <end position="974"/>
    </location>
</feature>
<protein>
    <submittedName>
        <fullName evidence="2">Multidrug efflux pump subunit AcrB</fullName>
    </submittedName>
</protein>
<feature type="transmembrane region" description="Helical" evidence="1">
    <location>
        <begin position="980"/>
        <end position="1004"/>
    </location>
</feature>
<keyword evidence="3" id="KW-1185">Reference proteome</keyword>
<feature type="transmembrane region" description="Helical" evidence="1">
    <location>
        <begin position="878"/>
        <end position="900"/>
    </location>
</feature>
<feature type="transmembrane region" description="Helical" evidence="1">
    <location>
        <begin position="391"/>
        <end position="413"/>
    </location>
</feature>
<feature type="transmembrane region" description="Helical" evidence="1">
    <location>
        <begin position="518"/>
        <end position="539"/>
    </location>
</feature>
<dbReference type="EMBL" id="FORH01000006">
    <property type="protein sequence ID" value="SFJ82093.1"/>
    <property type="molecule type" value="Genomic_DNA"/>
</dbReference>
<dbReference type="InterPro" id="IPR027463">
    <property type="entry name" value="AcrB_DN_DC_subdom"/>
</dbReference>